<feature type="domain" description="Extradiol ring-cleavage dioxygenase class III enzyme subunit B" evidence="6">
    <location>
        <begin position="41"/>
        <end position="318"/>
    </location>
</feature>
<dbReference type="Gene3D" id="3.40.830.10">
    <property type="entry name" value="LigB-like"/>
    <property type="match status" value="1"/>
</dbReference>
<evidence type="ECO:0000259" key="6">
    <source>
        <dbReference type="Pfam" id="PF02900"/>
    </source>
</evidence>
<dbReference type="InterPro" id="IPR014436">
    <property type="entry name" value="Extradiol_dOase_DODA"/>
</dbReference>
<dbReference type="GO" id="GO:0008270">
    <property type="term" value="F:zinc ion binding"/>
    <property type="evidence" value="ECO:0007669"/>
    <property type="project" value="InterPro"/>
</dbReference>
<organism evidence="7 8">
    <name type="scientific">Agaricus bisporus var. burnettii</name>
    <dbReference type="NCBI Taxonomy" id="192524"/>
    <lineage>
        <taxon>Eukaryota</taxon>
        <taxon>Fungi</taxon>
        <taxon>Dikarya</taxon>
        <taxon>Basidiomycota</taxon>
        <taxon>Agaricomycotina</taxon>
        <taxon>Agaricomycetes</taxon>
        <taxon>Agaricomycetidae</taxon>
        <taxon>Agaricales</taxon>
        <taxon>Agaricineae</taxon>
        <taxon>Agaricaceae</taxon>
        <taxon>Agaricus</taxon>
    </lineage>
</organism>
<sequence length="327" mass="36714">MEMLVLQFQLLSNTVNMSNHDQEEWRKALEELPPTPDKIPAFFFAHGSPTLAFPKGQRNDPLMDYHGPAGRLAAFLKDFGPALLKTYDPKGIVVFSAHWETSEERQVTDYGDNQPLLMDYYGFPPELYELKFISRGDVKLSQRVVELYKEHGYEARTTSRLEPRGEDGRGFQGSGLDHGVFVPFRLMFGEDFTSIPIVQVSIDGSMSPEKNWALGKAIAQLRSERILVLSGGLTAHNLRDRRSFSPTTATENHVDFDKAIHSAIKIVDAEQRKKALFALTRHRGFRASHPREDHFVPLYIAAGAGEGDSEVRVICGLYGIPTFAFGV</sequence>
<evidence type="ECO:0000313" key="7">
    <source>
        <dbReference type="EMBL" id="KAF7779094.1"/>
    </source>
</evidence>
<dbReference type="AlphaFoldDB" id="A0A8H7KJA8"/>
<keyword evidence="4" id="KW-0862">Zinc</keyword>
<proteinExistence type="inferred from homology"/>
<dbReference type="GO" id="GO:0008198">
    <property type="term" value="F:ferrous iron binding"/>
    <property type="evidence" value="ECO:0007669"/>
    <property type="project" value="InterPro"/>
</dbReference>
<dbReference type="EMBL" id="JABXXO010000004">
    <property type="protein sequence ID" value="KAF7779094.1"/>
    <property type="molecule type" value="Genomic_DNA"/>
</dbReference>
<dbReference type="GO" id="GO:0016702">
    <property type="term" value="F:oxidoreductase activity, acting on single donors with incorporation of molecular oxygen, incorporation of two atoms of oxygen"/>
    <property type="evidence" value="ECO:0007669"/>
    <property type="project" value="UniProtKB-ARBA"/>
</dbReference>
<dbReference type="PANTHER" id="PTHR30096">
    <property type="entry name" value="4,5-DOPA DIOXYGENASE EXTRADIOL-LIKE PROTEIN"/>
    <property type="match status" value="1"/>
</dbReference>
<gene>
    <name evidence="7" type="ORF">Agabi119p4_3439</name>
</gene>
<evidence type="ECO:0000256" key="3">
    <source>
        <dbReference type="ARBA" id="ARBA00022723"/>
    </source>
</evidence>
<evidence type="ECO:0000256" key="5">
    <source>
        <dbReference type="ARBA" id="ARBA00023002"/>
    </source>
</evidence>
<keyword evidence="5" id="KW-0560">Oxidoreductase</keyword>
<evidence type="ECO:0000256" key="1">
    <source>
        <dbReference type="ARBA" id="ARBA00001947"/>
    </source>
</evidence>
<evidence type="ECO:0000256" key="2">
    <source>
        <dbReference type="ARBA" id="ARBA00007581"/>
    </source>
</evidence>
<comment type="caution">
    <text evidence="7">The sequence shown here is derived from an EMBL/GenBank/DDBJ whole genome shotgun (WGS) entry which is preliminary data.</text>
</comment>
<comment type="similarity">
    <text evidence="2">Belongs to the DODA-type extradiol aromatic ring-opening dioxygenase family.</text>
</comment>
<evidence type="ECO:0000313" key="8">
    <source>
        <dbReference type="Proteomes" id="UP000629468"/>
    </source>
</evidence>
<dbReference type="SUPFAM" id="SSF53213">
    <property type="entry name" value="LigB-like"/>
    <property type="match status" value="1"/>
</dbReference>
<evidence type="ECO:0000256" key="4">
    <source>
        <dbReference type="ARBA" id="ARBA00022833"/>
    </source>
</evidence>
<dbReference type="CDD" id="cd07363">
    <property type="entry name" value="45_DOPA_Dioxygenase"/>
    <property type="match status" value="1"/>
</dbReference>
<protein>
    <recommendedName>
        <fullName evidence="6">Extradiol ring-cleavage dioxygenase class III enzyme subunit B domain-containing protein</fullName>
    </recommendedName>
</protein>
<comment type="cofactor">
    <cofactor evidence="1">
        <name>Zn(2+)</name>
        <dbReference type="ChEBI" id="CHEBI:29105"/>
    </cofactor>
</comment>
<dbReference type="InterPro" id="IPR004183">
    <property type="entry name" value="Xdiol_dOase_suB"/>
</dbReference>
<name>A0A8H7KJA8_AGABI</name>
<keyword evidence="3" id="KW-0479">Metal-binding</keyword>
<reference evidence="7 8" key="1">
    <citation type="journal article" name="Sci. Rep.">
        <title>Telomere-to-telomere assembled and centromere annotated genomes of the two main subspecies of the button mushroom Agaricus bisporus reveal especially polymorphic chromosome ends.</title>
        <authorList>
            <person name="Sonnenberg A.S.M."/>
            <person name="Sedaghat-Telgerd N."/>
            <person name="Lavrijssen B."/>
            <person name="Ohm R.A."/>
            <person name="Hendrickx P.M."/>
            <person name="Scholtmeijer K."/>
            <person name="Baars J.J.P."/>
            <person name="van Peer A."/>
        </authorList>
    </citation>
    <scope>NUCLEOTIDE SEQUENCE [LARGE SCALE GENOMIC DNA]</scope>
    <source>
        <strain evidence="7 8">H119_p4</strain>
    </source>
</reference>
<accession>A0A8H7KJA8</accession>
<dbReference type="Pfam" id="PF02900">
    <property type="entry name" value="LigB"/>
    <property type="match status" value="1"/>
</dbReference>
<dbReference type="PANTHER" id="PTHR30096:SF0">
    <property type="entry name" value="4,5-DOPA DIOXYGENASE EXTRADIOL-LIKE PROTEIN"/>
    <property type="match status" value="1"/>
</dbReference>
<dbReference type="Proteomes" id="UP000629468">
    <property type="component" value="Unassembled WGS sequence"/>
</dbReference>